<comment type="caution">
    <text evidence="1">The sequence shown here is derived from an EMBL/GenBank/DDBJ whole genome shotgun (WGS) entry which is preliminary data.</text>
</comment>
<sequence>MGEYDMKADLSLILRNYTKLRRKPTPQRPRRITARTLVPGTVELRRRVELSLKVISVFGVEATVDYLELSQ</sequence>
<evidence type="ECO:0000313" key="2">
    <source>
        <dbReference type="Proteomes" id="UP000226031"/>
    </source>
</evidence>
<dbReference type="Proteomes" id="UP000226031">
    <property type="component" value="Unassembled WGS sequence"/>
</dbReference>
<organism evidence="1 2">
    <name type="scientific">[Emmonsia] crescens</name>
    <dbReference type="NCBI Taxonomy" id="73230"/>
    <lineage>
        <taxon>Eukaryota</taxon>
        <taxon>Fungi</taxon>
        <taxon>Dikarya</taxon>
        <taxon>Ascomycota</taxon>
        <taxon>Pezizomycotina</taxon>
        <taxon>Eurotiomycetes</taxon>
        <taxon>Eurotiomycetidae</taxon>
        <taxon>Onygenales</taxon>
        <taxon>Ajellomycetaceae</taxon>
        <taxon>Emergomyces</taxon>
    </lineage>
</organism>
<protein>
    <submittedName>
        <fullName evidence="1">Uncharacterized protein</fullName>
    </submittedName>
</protein>
<dbReference type="AlphaFoldDB" id="A0A2B7ZHR7"/>
<evidence type="ECO:0000313" key="1">
    <source>
        <dbReference type="EMBL" id="PGH33516.1"/>
    </source>
</evidence>
<keyword evidence="2" id="KW-1185">Reference proteome</keyword>
<gene>
    <name evidence="1" type="ORF">GX50_03673</name>
</gene>
<proteinExistence type="predicted"/>
<reference evidence="1 2" key="1">
    <citation type="submission" date="2017-10" db="EMBL/GenBank/DDBJ databases">
        <title>Comparative genomics in systemic dimorphic fungi from Ajellomycetaceae.</title>
        <authorList>
            <person name="Munoz J.F."/>
            <person name="Mcewen J.G."/>
            <person name="Clay O.K."/>
            <person name="Cuomo C.A."/>
        </authorList>
    </citation>
    <scope>NUCLEOTIDE SEQUENCE [LARGE SCALE GENOMIC DNA]</scope>
    <source>
        <strain evidence="1 2">UAMH4076</strain>
    </source>
</reference>
<dbReference type="EMBL" id="PDND01000061">
    <property type="protein sequence ID" value="PGH33516.1"/>
    <property type="molecule type" value="Genomic_DNA"/>
</dbReference>
<name>A0A2B7ZHR7_9EURO</name>
<accession>A0A2B7ZHR7</accession>